<dbReference type="InterPro" id="IPR006082">
    <property type="entry name" value="PRK"/>
</dbReference>
<evidence type="ECO:0000256" key="6">
    <source>
        <dbReference type="ARBA" id="ARBA00022840"/>
    </source>
</evidence>
<proteinExistence type="inferred from homology"/>
<dbReference type="SUPFAM" id="SSF52540">
    <property type="entry name" value="P-loop containing nucleoside triphosphate hydrolases"/>
    <property type="match status" value="1"/>
</dbReference>
<comment type="catalytic activity">
    <reaction evidence="7">
        <text>D-ribulose 5-phosphate + ATP = D-ribulose 1,5-bisphosphate + ADP + H(+)</text>
        <dbReference type="Rhea" id="RHEA:19365"/>
        <dbReference type="ChEBI" id="CHEBI:15378"/>
        <dbReference type="ChEBI" id="CHEBI:30616"/>
        <dbReference type="ChEBI" id="CHEBI:57870"/>
        <dbReference type="ChEBI" id="CHEBI:58121"/>
        <dbReference type="ChEBI" id="CHEBI:456216"/>
        <dbReference type="EC" id="2.7.1.19"/>
    </reaction>
</comment>
<accession>A0A0F7JZC2</accession>
<dbReference type="EMBL" id="CP011412">
    <property type="protein sequence ID" value="AKH20008.1"/>
    <property type="molecule type" value="Genomic_DNA"/>
</dbReference>
<dbReference type="InterPro" id="IPR006083">
    <property type="entry name" value="PRK/URK"/>
</dbReference>
<keyword evidence="10" id="KW-1185">Reference proteome</keyword>
<dbReference type="InterPro" id="IPR027417">
    <property type="entry name" value="P-loop_NTPase"/>
</dbReference>
<dbReference type="NCBIfam" id="NF011997">
    <property type="entry name" value="PRK15453.1"/>
    <property type="match status" value="1"/>
</dbReference>
<comment type="similarity">
    <text evidence="1">Belongs to the phosphoribulokinase family.</text>
</comment>
<dbReference type="Pfam" id="PF00485">
    <property type="entry name" value="PRK"/>
    <property type="match status" value="1"/>
</dbReference>
<gene>
    <name evidence="9" type="ORF">AAY24_06185</name>
</gene>
<dbReference type="GO" id="GO:0008974">
    <property type="term" value="F:phosphoribulokinase activity"/>
    <property type="evidence" value="ECO:0007669"/>
    <property type="project" value="UniProtKB-EC"/>
</dbReference>
<keyword evidence="3" id="KW-0808">Transferase</keyword>
<dbReference type="KEGG" id="seds:AAY24_06185"/>
<organism evidence="9 10">
    <name type="scientific">Sedimenticola thiotaurini</name>
    <dbReference type="NCBI Taxonomy" id="1543721"/>
    <lineage>
        <taxon>Bacteria</taxon>
        <taxon>Pseudomonadati</taxon>
        <taxon>Pseudomonadota</taxon>
        <taxon>Gammaproteobacteria</taxon>
        <taxon>Chromatiales</taxon>
        <taxon>Sedimenticolaceae</taxon>
        <taxon>Sedimenticola</taxon>
    </lineage>
</organism>
<dbReference type="RefSeq" id="WP_046858943.1">
    <property type="nucleotide sequence ID" value="NZ_CP011412.1"/>
</dbReference>
<dbReference type="PATRIC" id="fig|1543721.4.peg.1278"/>
<dbReference type="AlphaFoldDB" id="A0A0F7JZC2"/>
<keyword evidence="6" id="KW-0067">ATP-binding</keyword>
<evidence type="ECO:0000313" key="10">
    <source>
        <dbReference type="Proteomes" id="UP000034410"/>
    </source>
</evidence>
<feature type="domain" description="Phosphoribulokinase/uridine kinase" evidence="8">
    <location>
        <begin position="8"/>
        <end position="211"/>
    </location>
</feature>
<keyword evidence="4" id="KW-0547">Nucleotide-binding</keyword>
<protein>
    <recommendedName>
        <fullName evidence="2">phosphoribulokinase</fullName>
        <ecNumber evidence="2">2.7.1.19</ecNumber>
    </recommendedName>
</protein>
<dbReference type="OrthoDB" id="9773443at2"/>
<evidence type="ECO:0000256" key="7">
    <source>
        <dbReference type="ARBA" id="ARBA00047663"/>
    </source>
</evidence>
<evidence type="ECO:0000256" key="5">
    <source>
        <dbReference type="ARBA" id="ARBA00022777"/>
    </source>
</evidence>
<reference evidence="9 10" key="1">
    <citation type="journal article" date="2015" name="Genome Announc.">
        <title>Complete Genome Sequence of Sedimenticola thiotaurini Strain SIP-G1, a Polyphosphate- and Polyhydroxyalkanoate-Accumulating Sulfur-Oxidizing Gammaproteobacterium Isolated from Salt Marsh Sediments.</title>
        <authorList>
            <person name="Flood B.E."/>
            <person name="Jones D.S."/>
            <person name="Bailey J.V."/>
        </authorList>
    </citation>
    <scope>NUCLEOTIDE SEQUENCE [LARGE SCALE GENOMIC DNA]</scope>
    <source>
        <strain evidence="9 10">SIP-G1</strain>
    </source>
</reference>
<dbReference type="PRINTS" id="PR00478">
    <property type="entry name" value="PHRIBLKINASE"/>
</dbReference>
<dbReference type="EC" id="2.7.1.19" evidence="2"/>
<evidence type="ECO:0000256" key="4">
    <source>
        <dbReference type="ARBA" id="ARBA00022741"/>
    </source>
</evidence>
<keyword evidence="5 9" id="KW-0418">Kinase</keyword>
<evidence type="ECO:0000256" key="3">
    <source>
        <dbReference type="ARBA" id="ARBA00022679"/>
    </source>
</evidence>
<evidence type="ECO:0000259" key="8">
    <source>
        <dbReference type="Pfam" id="PF00485"/>
    </source>
</evidence>
<dbReference type="Proteomes" id="UP000034410">
    <property type="component" value="Chromosome"/>
</dbReference>
<dbReference type="GO" id="GO:0005975">
    <property type="term" value="P:carbohydrate metabolic process"/>
    <property type="evidence" value="ECO:0007669"/>
    <property type="project" value="InterPro"/>
</dbReference>
<dbReference type="Gene3D" id="3.40.50.300">
    <property type="entry name" value="P-loop containing nucleotide triphosphate hydrolases"/>
    <property type="match status" value="1"/>
</dbReference>
<evidence type="ECO:0000256" key="1">
    <source>
        <dbReference type="ARBA" id="ARBA00009719"/>
    </source>
</evidence>
<dbReference type="GO" id="GO:0005524">
    <property type="term" value="F:ATP binding"/>
    <property type="evidence" value="ECO:0007669"/>
    <property type="project" value="UniProtKB-KW"/>
</dbReference>
<evidence type="ECO:0000313" key="9">
    <source>
        <dbReference type="EMBL" id="AKH20008.1"/>
    </source>
</evidence>
<name>A0A0F7JZC2_9GAMM</name>
<sequence>MGKREFPIVAVTGSSGAGTSTVRDAFSHIFYREGIQALMIEGDSYHRYTRSEMKKATKLAKQQGRNLSHFSPEANLLDDLAEMFRKYKATGQGRIRYYLHNEEEALPWGLKPGTFTPWETTKEETDLLLYEGLHGGMPEVRPYVDLLIGVVPIINLEWIQKIQRDNQTRGYDTETTVEAIKRRMDDYVEHITPQFSHTDINFQRIPTVDTSNPFISREVPSADESLVVIRVKKRIIKKYHIDLVYLKHMIEHSFISRRNTLVIPGTKMAFAMEVLLAPIIEDLVKNSKNAQRVKKKKKSARQDD</sequence>
<evidence type="ECO:0000256" key="2">
    <source>
        <dbReference type="ARBA" id="ARBA00012042"/>
    </source>
</evidence>